<feature type="transmembrane region" description="Helical" evidence="1">
    <location>
        <begin position="68"/>
        <end position="97"/>
    </location>
</feature>
<evidence type="ECO:0000256" key="1">
    <source>
        <dbReference type="SAM" id="Phobius"/>
    </source>
</evidence>
<dbReference type="EMBL" id="CAEZTH010000045">
    <property type="protein sequence ID" value="CAB4561898.1"/>
    <property type="molecule type" value="Genomic_DNA"/>
</dbReference>
<feature type="transmembrane region" description="Helical" evidence="1">
    <location>
        <begin position="37"/>
        <end position="56"/>
    </location>
</feature>
<keyword evidence="1" id="KW-0812">Transmembrane</keyword>
<reference evidence="2" key="1">
    <citation type="submission" date="2020-05" db="EMBL/GenBank/DDBJ databases">
        <authorList>
            <person name="Chiriac C."/>
            <person name="Salcher M."/>
            <person name="Ghai R."/>
            <person name="Kavagutti S V."/>
        </authorList>
    </citation>
    <scope>NUCLEOTIDE SEQUENCE</scope>
</reference>
<keyword evidence="1" id="KW-1133">Transmembrane helix</keyword>
<dbReference type="Pfam" id="PF05437">
    <property type="entry name" value="AzlD"/>
    <property type="match status" value="1"/>
</dbReference>
<keyword evidence="1" id="KW-0472">Membrane</keyword>
<dbReference type="InterPro" id="IPR008407">
    <property type="entry name" value="Brnchd-chn_aa_trnsp_AzlD"/>
</dbReference>
<dbReference type="AlphaFoldDB" id="A0A6J6DKU7"/>
<gene>
    <name evidence="2" type="ORF">UFOPK1639_00499</name>
</gene>
<proteinExistence type="predicted"/>
<organism evidence="2">
    <name type="scientific">freshwater metagenome</name>
    <dbReference type="NCBI Taxonomy" id="449393"/>
    <lineage>
        <taxon>unclassified sequences</taxon>
        <taxon>metagenomes</taxon>
        <taxon>ecological metagenomes</taxon>
    </lineage>
</organism>
<sequence length="101" mass="10667">MTLWAGVLLASALVFSWKLLGHLIPERFVQNPSIRSLAALLTVAMLAGLVGIQTFVSAEGITLDARAAALAVAAVLFYLRVPFIFVVIAAAAVASLLRMCL</sequence>
<name>A0A6J6DKU7_9ZZZZ</name>
<accession>A0A6J6DKU7</accession>
<protein>
    <submittedName>
        <fullName evidence="2">Unannotated protein</fullName>
    </submittedName>
</protein>
<evidence type="ECO:0000313" key="2">
    <source>
        <dbReference type="EMBL" id="CAB4561898.1"/>
    </source>
</evidence>